<dbReference type="RefSeq" id="WP_249323579.1">
    <property type="nucleotide sequence ID" value="NZ_JACRTK010000002.1"/>
</dbReference>
<keyword evidence="4" id="KW-1185">Reference proteome</keyword>
<evidence type="ECO:0000313" key="3">
    <source>
        <dbReference type="EMBL" id="MBC8590743.1"/>
    </source>
</evidence>
<dbReference type="AlphaFoldDB" id="A0A926INI9"/>
<sequence>MNKDAVYIVLDNKVAIDINQNLSIRDVAKVYCDNGKIKNKVEKLKIYRSSDEEDWDYIDSNTIIEKILELDPQLDINVLGATEVLLEIKSKAKDYPILQLLKVIFVSVIMFFGAGIAIITFYEDVNMVESLDKIYYSFTGIKTTKPLIMIIPYSLGLGIGVMTFFSRIISSSKRRKKEPGPMEIELYLYDKDMEDFILNDIKIQNKDNKKHTSGD</sequence>
<evidence type="ECO:0000256" key="1">
    <source>
        <dbReference type="SAM" id="Phobius"/>
    </source>
</evidence>
<accession>A0A926INI9</accession>
<feature type="transmembrane region" description="Helical" evidence="1">
    <location>
        <begin position="147"/>
        <end position="169"/>
    </location>
</feature>
<keyword evidence="1" id="KW-0812">Transmembrane</keyword>
<gene>
    <name evidence="3" type="ORF">H8689_06295</name>
</gene>
<dbReference type="Gene3D" id="2.60.480.10">
    <property type="entry name" value="eubacterium ventriosum atcc domain"/>
    <property type="match status" value="1"/>
</dbReference>
<feature type="transmembrane region" description="Helical" evidence="1">
    <location>
        <begin position="100"/>
        <end position="122"/>
    </location>
</feature>
<comment type="caution">
    <text evidence="3">The sequence shown here is derived from an EMBL/GenBank/DDBJ whole genome shotgun (WGS) entry which is preliminary data.</text>
</comment>
<reference evidence="3 4" key="1">
    <citation type="submission" date="2020-08" db="EMBL/GenBank/DDBJ databases">
        <title>Genome public.</title>
        <authorList>
            <person name="Liu C."/>
            <person name="Sun Q."/>
        </authorList>
    </citation>
    <scope>NUCLEOTIDE SEQUENCE [LARGE SCALE GENOMIC DNA]</scope>
    <source>
        <strain evidence="3 4">NSJ-26</strain>
    </source>
</reference>
<dbReference type="InterPro" id="IPR021997">
    <property type="entry name" value="SporV_AA"/>
</dbReference>
<feature type="domain" description="Stage V sporulation protein AA" evidence="2">
    <location>
        <begin position="4"/>
        <end position="91"/>
    </location>
</feature>
<evidence type="ECO:0000313" key="4">
    <source>
        <dbReference type="Proteomes" id="UP000601522"/>
    </source>
</evidence>
<dbReference type="Proteomes" id="UP000601522">
    <property type="component" value="Unassembled WGS sequence"/>
</dbReference>
<dbReference type="Pfam" id="PF12164">
    <property type="entry name" value="SporV_AA"/>
    <property type="match status" value="1"/>
</dbReference>
<keyword evidence="1" id="KW-1133">Transmembrane helix</keyword>
<dbReference type="EMBL" id="JACRTK010000002">
    <property type="protein sequence ID" value="MBC8590743.1"/>
    <property type="molecule type" value="Genomic_DNA"/>
</dbReference>
<organism evidence="3 4">
    <name type="scientific">Wansuia hejianensis</name>
    <dbReference type="NCBI Taxonomy" id="2763667"/>
    <lineage>
        <taxon>Bacteria</taxon>
        <taxon>Bacillati</taxon>
        <taxon>Bacillota</taxon>
        <taxon>Clostridia</taxon>
        <taxon>Lachnospirales</taxon>
        <taxon>Lachnospiraceae</taxon>
        <taxon>Wansuia</taxon>
    </lineage>
</organism>
<proteinExistence type="predicted"/>
<evidence type="ECO:0000259" key="2">
    <source>
        <dbReference type="Pfam" id="PF12164"/>
    </source>
</evidence>
<keyword evidence="1" id="KW-0472">Membrane</keyword>
<name>A0A926INI9_9FIRM</name>
<protein>
    <submittedName>
        <fullName evidence="3">Stage V sporulation protein AA</fullName>
    </submittedName>
</protein>
<dbReference type="InterPro" id="IPR038548">
    <property type="entry name" value="SporV_AA_N_sf"/>
</dbReference>